<comment type="caution">
    <text evidence="9">The sequence shown here is derived from an EMBL/GenBank/DDBJ whole genome shotgun (WGS) entry which is preliminary data.</text>
</comment>
<keyword evidence="2 7" id="KW-0813">Transport</keyword>
<evidence type="ECO:0000259" key="8">
    <source>
        <dbReference type="PROSITE" id="PS50928"/>
    </source>
</evidence>
<feature type="transmembrane region" description="Helical" evidence="7">
    <location>
        <begin position="112"/>
        <end position="134"/>
    </location>
</feature>
<dbReference type="Gene3D" id="1.10.3720.10">
    <property type="entry name" value="MetI-like"/>
    <property type="match status" value="1"/>
</dbReference>
<feature type="transmembrane region" description="Helical" evidence="7">
    <location>
        <begin position="194"/>
        <end position="221"/>
    </location>
</feature>
<feature type="transmembrane region" description="Helical" evidence="7">
    <location>
        <begin position="20"/>
        <end position="39"/>
    </location>
</feature>
<dbReference type="CDD" id="cd06261">
    <property type="entry name" value="TM_PBP2"/>
    <property type="match status" value="1"/>
</dbReference>
<sequence>MTHHLEEMKKYVIEKTNLNFVGISLFLVFLILSLFAEFISPYSPWDRFEPYSSPSATHILGTNDIGNDILSELIYGTRVSLIVGFGASMIATLLGIIIGLLSGYYRGLTDEILMAITDIFLMIPRIPLIIILAALLRPSFWIIMLLIGFLWWPTTARVVRSSTLQLRDASFVLSSKSIGFSDNKILLSDILPNIVYVIIPKFMLTIASAMFSEASISFLGLGDPSMKSWGMMLNFAFMKGGLINEMWWWYLPPGFCIVAVVFSLMLIGFSLEEKENIVMGLE</sequence>
<dbReference type="PANTHER" id="PTHR43386:SF1">
    <property type="entry name" value="D,D-DIPEPTIDE TRANSPORT SYSTEM PERMEASE PROTEIN DDPC-RELATED"/>
    <property type="match status" value="1"/>
</dbReference>
<accession>A0A150J708</accession>
<proteinExistence type="inferred from homology"/>
<name>A0A150J708_9EURY</name>
<dbReference type="PATRIC" id="fig|1705564.3.peg.655"/>
<dbReference type="InterPro" id="IPR050366">
    <property type="entry name" value="BP-dependent_transpt_permease"/>
</dbReference>
<dbReference type="SUPFAM" id="SSF161098">
    <property type="entry name" value="MetI-like"/>
    <property type="match status" value="1"/>
</dbReference>
<evidence type="ECO:0000256" key="1">
    <source>
        <dbReference type="ARBA" id="ARBA00004651"/>
    </source>
</evidence>
<comment type="subcellular location">
    <subcellularLocation>
        <location evidence="1 7">Cell membrane</location>
        <topology evidence="1 7">Multi-pass membrane protein</topology>
    </subcellularLocation>
</comment>
<keyword evidence="6 7" id="KW-0472">Membrane</keyword>
<keyword evidence="4 7" id="KW-0812">Transmembrane</keyword>
<dbReference type="InterPro" id="IPR035906">
    <property type="entry name" value="MetI-like_sf"/>
</dbReference>
<evidence type="ECO:0000256" key="6">
    <source>
        <dbReference type="ARBA" id="ARBA00023136"/>
    </source>
</evidence>
<evidence type="ECO:0000313" key="10">
    <source>
        <dbReference type="Proteomes" id="UP000075578"/>
    </source>
</evidence>
<evidence type="ECO:0000313" key="9">
    <source>
        <dbReference type="EMBL" id="KYC52734.1"/>
    </source>
</evidence>
<dbReference type="GO" id="GO:0005886">
    <property type="term" value="C:plasma membrane"/>
    <property type="evidence" value="ECO:0007669"/>
    <property type="project" value="UniProtKB-SubCell"/>
</dbReference>
<dbReference type="InterPro" id="IPR000515">
    <property type="entry name" value="MetI-like"/>
</dbReference>
<dbReference type="PROSITE" id="PS50928">
    <property type="entry name" value="ABC_TM1"/>
    <property type="match status" value="1"/>
</dbReference>
<feature type="transmembrane region" description="Helical" evidence="7">
    <location>
        <begin position="247"/>
        <end position="269"/>
    </location>
</feature>
<feature type="transmembrane region" description="Helical" evidence="7">
    <location>
        <begin position="81"/>
        <end position="105"/>
    </location>
</feature>
<dbReference type="Pfam" id="PF00528">
    <property type="entry name" value="BPD_transp_1"/>
    <property type="match status" value="1"/>
</dbReference>
<dbReference type="Proteomes" id="UP000075578">
    <property type="component" value="Unassembled WGS sequence"/>
</dbReference>
<keyword evidence="3" id="KW-1003">Cell membrane</keyword>
<dbReference type="GO" id="GO:0055085">
    <property type="term" value="P:transmembrane transport"/>
    <property type="evidence" value="ECO:0007669"/>
    <property type="project" value="InterPro"/>
</dbReference>
<dbReference type="EMBL" id="LNGD01000025">
    <property type="protein sequence ID" value="KYC52734.1"/>
    <property type="molecule type" value="Genomic_DNA"/>
</dbReference>
<gene>
    <name evidence="9" type="ORF">AMQ74_00640</name>
</gene>
<dbReference type="PANTHER" id="PTHR43386">
    <property type="entry name" value="OLIGOPEPTIDE TRANSPORT SYSTEM PERMEASE PROTEIN APPC"/>
    <property type="match status" value="1"/>
</dbReference>
<evidence type="ECO:0000256" key="7">
    <source>
        <dbReference type="RuleBase" id="RU363032"/>
    </source>
</evidence>
<feature type="transmembrane region" description="Helical" evidence="7">
    <location>
        <begin position="140"/>
        <end position="159"/>
    </location>
</feature>
<feature type="domain" description="ABC transmembrane type-1" evidence="8">
    <location>
        <begin position="77"/>
        <end position="268"/>
    </location>
</feature>
<keyword evidence="5 7" id="KW-1133">Transmembrane helix</keyword>
<organism evidence="9 10">
    <name type="scientific">Candidatus Methanofastidiosum methylothiophilum</name>
    <dbReference type="NCBI Taxonomy" id="1705564"/>
    <lineage>
        <taxon>Archaea</taxon>
        <taxon>Methanobacteriati</taxon>
        <taxon>Methanobacteriota</taxon>
        <taxon>Stenosarchaea group</taxon>
        <taxon>Candidatus Methanofastidiosia</taxon>
        <taxon>Candidatus Methanofastidiosales</taxon>
        <taxon>Candidatus Methanofastidiosaceae</taxon>
        <taxon>Candidatus Methanofastidiosum</taxon>
    </lineage>
</organism>
<dbReference type="AlphaFoldDB" id="A0A150J708"/>
<evidence type="ECO:0000256" key="4">
    <source>
        <dbReference type="ARBA" id="ARBA00022692"/>
    </source>
</evidence>
<evidence type="ECO:0000256" key="3">
    <source>
        <dbReference type="ARBA" id="ARBA00022475"/>
    </source>
</evidence>
<reference evidence="9 10" key="1">
    <citation type="journal article" date="2016" name="ISME J.">
        <title>Chasing the elusive Euryarchaeota class WSA2: genomes reveal a uniquely fastidious methyl-reducing methanogen.</title>
        <authorList>
            <person name="Nobu M.K."/>
            <person name="Narihiro T."/>
            <person name="Kuroda K."/>
            <person name="Mei R."/>
            <person name="Liu W.T."/>
        </authorList>
    </citation>
    <scope>NUCLEOTIDE SEQUENCE [LARGE SCALE GENOMIC DNA]</scope>
    <source>
        <strain evidence="9">U1lsi0528_Bin089</strain>
    </source>
</reference>
<protein>
    <submittedName>
        <fullName evidence="9">Dipeptide transporter</fullName>
    </submittedName>
</protein>
<comment type="similarity">
    <text evidence="7">Belongs to the binding-protein-dependent transport system permease family.</text>
</comment>
<evidence type="ECO:0000256" key="2">
    <source>
        <dbReference type="ARBA" id="ARBA00022448"/>
    </source>
</evidence>
<evidence type="ECO:0000256" key="5">
    <source>
        <dbReference type="ARBA" id="ARBA00022989"/>
    </source>
</evidence>